<dbReference type="EMBL" id="JABCKY010000008">
    <property type="protein sequence ID" value="NMT65128.1"/>
    <property type="molecule type" value="Genomic_DNA"/>
</dbReference>
<dbReference type="PANTHER" id="PTHR28208:SF3">
    <property type="entry name" value="PHOSPHATIDATE PHOSPHATASE APP1"/>
    <property type="match status" value="1"/>
</dbReference>
<organism evidence="2 3">
    <name type="scientific">Marinobacter orientalis</name>
    <dbReference type="NCBI Taxonomy" id="1928859"/>
    <lineage>
        <taxon>Bacteria</taxon>
        <taxon>Pseudomonadati</taxon>
        <taxon>Pseudomonadota</taxon>
        <taxon>Gammaproteobacteria</taxon>
        <taxon>Pseudomonadales</taxon>
        <taxon>Marinobacteraceae</taxon>
        <taxon>Marinobacter</taxon>
    </lineage>
</organism>
<protein>
    <submittedName>
        <fullName evidence="2">DUF2183 domain-containing protein</fullName>
    </submittedName>
</protein>
<feature type="domain" description="Phosphatidate phosphatase APP1 catalytic" evidence="1">
    <location>
        <begin position="154"/>
        <end position="310"/>
    </location>
</feature>
<name>A0A7Y0RF80_9GAMM</name>
<proteinExistence type="predicted"/>
<dbReference type="PANTHER" id="PTHR28208">
    <property type="entry name" value="PHOSPHATIDATE PHOSPHATASE APP1"/>
    <property type="match status" value="1"/>
</dbReference>
<dbReference type="InterPro" id="IPR019236">
    <property type="entry name" value="APP1_cat"/>
</dbReference>
<gene>
    <name evidence="2" type="ORF">HIU99_16215</name>
</gene>
<dbReference type="GO" id="GO:0008195">
    <property type="term" value="F:phosphatidate phosphatase activity"/>
    <property type="evidence" value="ECO:0007669"/>
    <property type="project" value="InterPro"/>
</dbReference>
<dbReference type="RefSeq" id="WP_135955672.1">
    <property type="nucleotide sequence ID" value="NZ_JABCKY010000008.1"/>
</dbReference>
<evidence type="ECO:0000313" key="3">
    <source>
        <dbReference type="Proteomes" id="UP000567186"/>
    </source>
</evidence>
<evidence type="ECO:0000259" key="1">
    <source>
        <dbReference type="Pfam" id="PF09949"/>
    </source>
</evidence>
<accession>A0A7Y0RF80</accession>
<dbReference type="AlphaFoldDB" id="A0A7Y0RF80"/>
<dbReference type="OrthoDB" id="9789875at2"/>
<dbReference type="Pfam" id="PF09949">
    <property type="entry name" value="APP1_cat"/>
    <property type="match status" value="1"/>
</dbReference>
<dbReference type="InterPro" id="IPR052935">
    <property type="entry name" value="Mg2+_PAP"/>
</dbReference>
<keyword evidence="3" id="KW-1185">Reference proteome</keyword>
<sequence>MTFKSRLHRYARSLRRGLHVLAAPVKGDNGRGGLFIQCYRGYGSRNRVCLIGRVFRQPHFGASWREDRLRRDLIDLTRRVLRKPVVGARVRIRYKDTNTIVQTDRHGYFQVDMELGTMPSDVAWHEMELSLDSPVDERATTTGEFVTPLASARYGVISDIDDTVVYTGVANTAMMMYRLFAQGAESRVVFPGVPALYRAFHAGRDEDERNPMFYVSRAPWSIYQVLVEVFRRNRLPHGSVLILREWGMKRGSLLPRRARDHKQDAIRHILEVYPDMRFILVGDSGQRDPEVYNRILREHPGRILGIYIRDVSNTRERSEAIDKLARETREAGCDLILAADNVAMAEHAASEGLIADHAVNAVREEQERAEQSED</sequence>
<reference evidence="2 3" key="1">
    <citation type="submission" date="2020-04" db="EMBL/GenBank/DDBJ databases">
        <title>Marinobacter oceani sp. nov., isolated from marine solar saltern.</title>
        <authorList>
            <person name="Chen X.-Y."/>
        </authorList>
    </citation>
    <scope>NUCLEOTIDE SEQUENCE [LARGE SCALE GENOMIC DNA]</scope>
    <source>
        <strain evidence="2 3">W62</strain>
    </source>
</reference>
<dbReference type="Proteomes" id="UP000567186">
    <property type="component" value="Unassembled WGS sequence"/>
</dbReference>
<comment type="caution">
    <text evidence="2">The sequence shown here is derived from an EMBL/GenBank/DDBJ whole genome shotgun (WGS) entry which is preliminary data.</text>
</comment>
<evidence type="ECO:0000313" key="2">
    <source>
        <dbReference type="EMBL" id="NMT65128.1"/>
    </source>
</evidence>